<protein>
    <submittedName>
        <fullName evidence="1">Uncharacterized protein</fullName>
    </submittedName>
</protein>
<keyword evidence="2" id="KW-1185">Reference proteome</keyword>
<dbReference type="GeneID" id="60323492"/>
<evidence type="ECO:0000313" key="1">
    <source>
        <dbReference type="EMBL" id="ASW31834.1"/>
    </source>
</evidence>
<organism evidence="1 2">
    <name type="scientific">Mycobacterium phage DarthP</name>
    <dbReference type="NCBI Taxonomy" id="2015879"/>
    <lineage>
        <taxon>Viruses</taxon>
        <taxon>Duplodnaviria</taxon>
        <taxon>Heunggongvirae</taxon>
        <taxon>Uroviricota</taxon>
        <taxon>Caudoviricetes</taxon>
        <taxon>Weiservirinae</taxon>
        <taxon>Amginevirus</taxon>
        <taxon>Amginevirus darthP</taxon>
    </lineage>
</organism>
<dbReference type="Proteomes" id="UP000221537">
    <property type="component" value="Segment"/>
</dbReference>
<name>A0A286MRF9_9CAUD</name>
<dbReference type="KEGG" id="vg:60323492"/>
<proteinExistence type="predicted"/>
<evidence type="ECO:0000313" key="2">
    <source>
        <dbReference type="Proteomes" id="UP000221537"/>
    </source>
</evidence>
<sequence length="229" mass="24860">MQEYTKAEAKAADAILAELTEVEYNAYAAWESAADRVHSAAGDNKTYGGYWKLGIDEALAKAAERAADETIVKYNRDGYQRAIDAYAPAVEARRAAGEAIRVHEAANYKGWLRFFLVPGGHIHRSRGCSSLRITTRIGWLPNLSGETEAAAVAEHGAMLCTKCFPSAPVEWTMGKPVDPNACKGSGEAPVEGTIVRRYRSAYAECTGCGVRQVYTMSGVIKKHKTPKGK</sequence>
<accession>A0A286MRF9</accession>
<reference evidence="1 2" key="1">
    <citation type="submission" date="2017-05" db="EMBL/GenBank/DDBJ databases">
        <authorList>
            <person name="Alvarado S."/>
            <person name="Chung H.-M.M."/>
            <person name="Stoner T.H."/>
            <person name="Garlena R.A."/>
            <person name="Russell D.A."/>
            <person name="Pope W.H."/>
            <person name="Jacobs-Sera D."/>
            <person name="Hatfull G.F."/>
        </authorList>
    </citation>
    <scope>NUCLEOTIDE SEQUENCE [LARGE SCALE GENOMIC DNA]</scope>
</reference>
<dbReference type="EMBL" id="MF140406">
    <property type="protein sequence ID" value="ASW31834.1"/>
    <property type="molecule type" value="Genomic_DNA"/>
</dbReference>
<gene>
    <name evidence="1" type="primary">88</name>
    <name evidence="1" type="ORF">SEA_DARTHP_88</name>
</gene>
<dbReference type="RefSeq" id="YP_009952046.1">
    <property type="nucleotide sequence ID" value="NC_051607.1"/>
</dbReference>